<feature type="compositionally biased region" description="Polar residues" evidence="1">
    <location>
        <begin position="41"/>
        <end position="51"/>
    </location>
</feature>
<dbReference type="RefSeq" id="WP_353530657.1">
    <property type="nucleotide sequence ID" value="NZ_JBBMEX010000005.1"/>
</dbReference>
<gene>
    <name evidence="2" type="ORF">WMO43_06405</name>
</gene>
<dbReference type="EMBL" id="JBBMEX010000005">
    <property type="protein sequence ID" value="MEQ2557496.1"/>
    <property type="molecule type" value="Genomic_DNA"/>
</dbReference>
<feature type="compositionally biased region" description="Polar residues" evidence="1">
    <location>
        <begin position="253"/>
        <end position="269"/>
    </location>
</feature>
<feature type="compositionally biased region" description="Polar residues" evidence="1">
    <location>
        <begin position="14"/>
        <end position="27"/>
    </location>
</feature>
<accession>A0ABV1HCQ4</accession>
<sequence length="280" mass="30723">MRINVTDRTGAAQAGTTLRNGGMQSDSYTKNIQRQIADAQQKLQDLSSNEELSLEDKMKKRQEIQQEITNLNQQLRQHQMEQRREQQSQKSSSMDDMIAGTKHTSAKKGTGLSQASMQAIISADTSMKQANVQGSVAAGLKGRAEVLESEIRQDAGKGNTEKKEQELADIQGKVQSATAQQMSMVARANQEVEEAAKVDSAENTEKTESADKTNNTNKTGNADRTDNVDKIENANKVGNTDRAEKEKQKTESSDMVESSAKPNEQSATEQVGYKPIDVKL</sequence>
<feature type="region of interest" description="Disordered" evidence="1">
    <location>
        <begin position="151"/>
        <end position="280"/>
    </location>
</feature>
<feature type="compositionally biased region" description="Basic and acidic residues" evidence="1">
    <location>
        <begin position="54"/>
        <end position="64"/>
    </location>
</feature>
<evidence type="ECO:0000313" key="3">
    <source>
        <dbReference type="Proteomes" id="UP001454489"/>
    </source>
</evidence>
<dbReference type="InterPro" id="IPR025577">
    <property type="entry name" value="FlxA"/>
</dbReference>
<evidence type="ECO:0000256" key="1">
    <source>
        <dbReference type="SAM" id="MobiDB-lite"/>
    </source>
</evidence>
<feature type="region of interest" description="Disordered" evidence="1">
    <location>
        <begin position="41"/>
        <end position="95"/>
    </location>
</feature>
<dbReference type="Proteomes" id="UP001454489">
    <property type="component" value="Unassembled WGS sequence"/>
</dbReference>
<feature type="compositionally biased region" description="Polar residues" evidence="1">
    <location>
        <begin position="173"/>
        <end position="183"/>
    </location>
</feature>
<protein>
    <submittedName>
        <fullName evidence="2">FlxA-like family protein</fullName>
    </submittedName>
</protein>
<feature type="compositionally biased region" description="Basic and acidic residues" evidence="1">
    <location>
        <begin position="221"/>
        <end position="252"/>
    </location>
</feature>
<feature type="region of interest" description="Disordered" evidence="1">
    <location>
        <begin position="1"/>
        <end position="27"/>
    </location>
</feature>
<name>A0ABV1HCQ4_9FIRM</name>
<reference evidence="2 3" key="1">
    <citation type="submission" date="2024-03" db="EMBL/GenBank/DDBJ databases">
        <title>Human intestinal bacterial collection.</title>
        <authorList>
            <person name="Pauvert C."/>
            <person name="Hitch T.C.A."/>
            <person name="Clavel T."/>
        </authorList>
    </citation>
    <scope>NUCLEOTIDE SEQUENCE [LARGE SCALE GENOMIC DNA]</scope>
    <source>
        <strain evidence="2 3">CLA-AA-H185</strain>
    </source>
</reference>
<dbReference type="Pfam" id="PF14282">
    <property type="entry name" value="FlxA"/>
    <property type="match status" value="1"/>
</dbReference>
<organism evidence="2 3">
    <name type="scientific">Maccoyibacter intestinihominis</name>
    <dbReference type="NCBI Taxonomy" id="3133499"/>
    <lineage>
        <taxon>Bacteria</taxon>
        <taxon>Bacillati</taxon>
        <taxon>Bacillota</taxon>
        <taxon>Clostridia</taxon>
        <taxon>Lachnospirales</taxon>
        <taxon>Lachnospiraceae</taxon>
        <taxon>Maccoyibacter</taxon>
    </lineage>
</organism>
<feature type="compositionally biased region" description="Basic and acidic residues" evidence="1">
    <location>
        <begin position="151"/>
        <end position="166"/>
    </location>
</feature>
<feature type="compositionally biased region" description="Basic and acidic residues" evidence="1">
    <location>
        <begin position="78"/>
        <end position="87"/>
    </location>
</feature>
<keyword evidence="3" id="KW-1185">Reference proteome</keyword>
<proteinExistence type="predicted"/>
<evidence type="ECO:0000313" key="2">
    <source>
        <dbReference type="EMBL" id="MEQ2557496.1"/>
    </source>
</evidence>
<comment type="caution">
    <text evidence="2">The sequence shown here is derived from an EMBL/GenBank/DDBJ whole genome shotgun (WGS) entry which is preliminary data.</text>
</comment>
<feature type="compositionally biased region" description="Basic and acidic residues" evidence="1">
    <location>
        <begin position="194"/>
        <end position="211"/>
    </location>
</feature>